<evidence type="ECO:0000256" key="1">
    <source>
        <dbReference type="ARBA" id="ARBA00022741"/>
    </source>
</evidence>
<dbReference type="InterPro" id="IPR003495">
    <property type="entry name" value="CobW/HypB/UreG_nucleotide-bd"/>
</dbReference>
<feature type="domain" description="CobW C-terminal" evidence="7">
    <location>
        <begin position="215"/>
        <end position="308"/>
    </location>
</feature>
<dbReference type="Gene3D" id="3.40.50.300">
    <property type="entry name" value="P-loop containing nucleotide triphosphate hydrolases"/>
    <property type="match status" value="1"/>
</dbReference>
<keyword evidence="1" id="KW-0547">Nucleotide-binding</keyword>
<dbReference type="SUPFAM" id="SSF90002">
    <property type="entry name" value="Hypothetical protein YjiA, C-terminal domain"/>
    <property type="match status" value="1"/>
</dbReference>
<dbReference type="AlphaFoldDB" id="A0A0R3KLE3"/>
<keyword evidence="3" id="KW-0143">Chaperone</keyword>
<proteinExistence type="inferred from homology"/>
<dbReference type="InterPro" id="IPR011629">
    <property type="entry name" value="CobW-like_C"/>
</dbReference>
<evidence type="ECO:0000256" key="2">
    <source>
        <dbReference type="ARBA" id="ARBA00022801"/>
    </source>
</evidence>
<dbReference type="CDD" id="cd03112">
    <property type="entry name" value="CobW-like"/>
    <property type="match status" value="1"/>
</dbReference>
<gene>
    <name evidence="8" type="ORF">CP49_26150</name>
</gene>
<dbReference type="Pfam" id="PF02492">
    <property type="entry name" value="cobW"/>
    <property type="match status" value="1"/>
</dbReference>
<dbReference type="EMBL" id="LLXX01000220">
    <property type="protein sequence ID" value="KRQ93586.1"/>
    <property type="molecule type" value="Genomic_DNA"/>
</dbReference>
<evidence type="ECO:0000313" key="9">
    <source>
        <dbReference type="Proteomes" id="UP000051913"/>
    </source>
</evidence>
<dbReference type="Proteomes" id="UP000051913">
    <property type="component" value="Unassembled WGS sequence"/>
</dbReference>
<dbReference type="SMART" id="SM00833">
    <property type="entry name" value="CobW_C"/>
    <property type="match status" value="1"/>
</dbReference>
<comment type="function">
    <text evidence="5">Zinc chaperone that directly transfers zinc cofactor to target proteins, thereby activating them. Zinc is transferred from the CXCC motif in the GTPase domain to the zinc binding site in target proteins in a process requiring GTP hydrolysis.</text>
</comment>
<comment type="caution">
    <text evidence="8">The sequence shown here is derived from an EMBL/GenBank/DDBJ whole genome shotgun (WGS) entry which is preliminary data.</text>
</comment>
<evidence type="ECO:0000256" key="5">
    <source>
        <dbReference type="ARBA" id="ARBA00045658"/>
    </source>
</evidence>
<evidence type="ECO:0000256" key="3">
    <source>
        <dbReference type="ARBA" id="ARBA00023186"/>
    </source>
</evidence>
<dbReference type="InterPro" id="IPR036627">
    <property type="entry name" value="CobW-likC_sf"/>
</dbReference>
<evidence type="ECO:0000256" key="4">
    <source>
        <dbReference type="ARBA" id="ARBA00034320"/>
    </source>
</evidence>
<reference evidence="8 9" key="1">
    <citation type="submission" date="2014-03" db="EMBL/GenBank/DDBJ databases">
        <title>Bradyrhizobium valentinum sp. nov., isolated from effective nodules of Lupinus mariae-josephae, a lupine endemic of basic-lime soils in Eastern Spain.</title>
        <authorList>
            <person name="Duran D."/>
            <person name="Rey L."/>
            <person name="Navarro A."/>
            <person name="Busquets A."/>
            <person name="Imperial J."/>
            <person name="Ruiz-Argueso T."/>
        </authorList>
    </citation>
    <scope>NUCLEOTIDE SEQUENCE [LARGE SCALE GENOMIC DNA]</scope>
    <source>
        <strain evidence="8 9">LmjM3</strain>
    </source>
</reference>
<dbReference type="InterPro" id="IPR027417">
    <property type="entry name" value="P-loop_NTPase"/>
</dbReference>
<evidence type="ECO:0000313" key="8">
    <source>
        <dbReference type="EMBL" id="KRQ93586.1"/>
    </source>
</evidence>
<dbReference type="PANTHER" id="PTHR13748">
    <property type="entry name" value="COBW-RELATED"/>
    <property type="match status" value="1"/>
</dbReference>
<dbReference type="InterPro" id="IPR051316">
    <property type="entry name" value="Zinc-reg_GTPase_activator"/>
</dbReference>
<dbReference type="GO" id="GO:0005737">
    <property type="term" value="C:cytoplasm"/>
    <property type="evidence" value="ECO:0007669"/>
    <property type="project" value="TreeGrafter"/>
</dbReference>
<protein>
    <recommendedName>
        <fullName evidence="7">CobW C-terminal domain-containing protein</fullName>
    </recommendedName>
</protein>
<dbReference type="RefSeq" id="WP_082646448.1">
    <property type="nucleotide sequence ID" value="NZ_LLXX01000220.1"/>
</dbReference>
<dbReference type="PANTHER" id="PTHR13748:SF62">
    <property type="entry name" value="COBW DOMAIN-CONTAINING PROTEIN"/>
    <property type="match status" value="1"/>
</dbReference>
<accession>A0A0R3KLE3</accession>
<keyword evidence="2" id="KW-0378">Hydrolase</keyword>
<evidence type="ECO:0000256" key="6">
    <source>
        <dbReference type="ARBA" id="ARBA00049117"/>
    </source>
</evidence>
<evidence type="ECO:0000259" key="7">
    <source>
        <dbReference type="SMART" id="SM00833"/>
    </source>
</evidence>
<dbReference type="SUPFAM" id="SSF52540">
    <property type="entry name" value="P-loop containing nucleoside triphosphate hydrolases"/>
    <property type="match status" value="1"/>
</dbReference>
<sequence>MMLPVTIVCGFLGAGKTTLINHLLHNPGSERLAVLVNDFGAINIDQDLIKVETENQIELSNGCVCCSIRDDLASGLVSVSRLSSKFTRVLLECSGVSHPAGVLRVFDNDPIRAQFYVDGLFCLIDTSNILELDYQSTELAIDQAAMSDLVLLNKTDLVPEAVQLEVRQMLQAAQRSMKLLDVVNAQVSPEILFGPTEQVRHRARGAVQGKHSDVYESASFYWDAPIRAEAFRGFAEALPSQILRGKGLLSLTIKDQERPSRGIFQFVGKRSSVELESAEGPERSQVVLIARRGELDRSAIDAALDLCPGARAALPIAQRRRPRRPKICE</sequence>
<name>A0A0R3KLE3_9BRAD</name>
<dbReference type="GO" id="GO:0000166">
    <property type="term" value="F:nucleotide binding"/>
    <property type="evidence" value="ECO:0007669"/>
    <property type="project" value="UniProtKB-KW"/>
</dbReference>
<dbReference type="GO" id="GO:0016787">
    <property type="term" value="F:hydrolase activity"/>
    <property type="evidence" value="ECO:0007669"/>
    <property type="project" value="UniProtKB-KW"/>
</dbReference>
<organism evidence="8 9">
    <name type="scientific">Bradyrhizobium valentinum</name>
    <dbReference type="NCBI Taxonomy" id="1518501"/>
    <lineage>
        <taxon>Bacteria</taxon>
        <taxon>Pseudomonadati</taxon>
        <taxon>Pseudomonadota</taxon>
        <taxon>Alphaproteobacteria</taxon>
        <taxon>Hyphomicrobiales</taxon>
        <taxon>Nitrobacteraceae</taxon>
        <taxon>Bradyrhizobium</taxon>
    </lineage>
</organism>
<comment type="catalytic activity">
    <reaction evidence="6">
        <text>GTP + H2O = GDP + phosphate + H(+)</text>
        <dbReference type="Rhea" id="RHEA:19669"/>
        <dbReference type="ChEBI" id="CHEBI:15377"/>
        <dbReference type="ChEBI" id="CHEBI:15378"/>
        <dbReference type="ChEBI" id="CHEBI:37565"/>
        <dbReference type="ChEBI" id="CHEBI:43474"/>
        <dbReference type="ChEBI" id="CHEBI:58189"/>
    </reaction>
    <physiologicalReaction direction="left-to-right" evidence="6">
        <dbReference type="Rhea" id="RHEA:19670"/>
    </physiologicalReaction>
</comment>
<keyword evidence="9" id="KW-1185">Reference proteome</keyword>
<comment type="similarity">
    <text evidence="4">Belongs to the SIMIBI class G3E GTPase family. ZNG1 subfamily.</text>
</comment>
<dbReference type="Gene3D" id="3.30.1220.10">
    <property type="entry name" value="CobW-like, C-terminal domain"/>
    <property type="match status" value="1"/>
</dbReference>
<dbReference type="Pfam" id="PF07683">
    <property type="entry name" value="CobW_C"/>
    <property type="match status" value="1"/>
</dbReference>